<gene>
    <name evidence="2" type="ORF">DSM19430T_18680</name>
</gene>
<protein>
    <submittedName>
        <fullName evidence="2">Uncharacterized protein</fullName>
    </submittedName>
</protein>
<dbReference type="AlphaFoldDB" id="A0A7J0BW26"/>
<dbReference type="Proteomes" id="UP000503820">
    <property type="component" value="Unassembled WGS sequence"/>
</dbReference>
<proteinExistence type="predicted"/>
<accession>A0A7J0BW26</accession>
<dbReference type="EMBL" id="BLVP01000008">
    <property type="protein sequence ID" value="GFM37184.1"/>
    <property type="molecule type" value="Genomic_DNA"/>
</dbReference>
<evidence type="ECO:0000256" key="1">
    <source>
        <dbReference type="SAM" id="MobiDB-lite"/>
    </source>
</evidence>
<reference evidence="2 3" key="1">
    <citation type="submission" date="2020-05" db="EMBL/GenBank/DDBJ databases">
        <title>Draft genome sequence of Desulfovibrio psychrotolerans JS1T.</title>
        <authorList>
            <person name="Ueno A."/>
            <person name="Tamazawa S."/>
            <person name="Tamamura S."/>
            <person name="Murakami T."/>
            <person name="Kiyama T."/>
            <person name="Inomata H."/>
            <person name="Amano Y."/>
            <person name="Miyakawa K."/>
            <person name="Tamaki H."/>
            <person name="Naganuma T."/>
            <person name="Kaneko K."/>
        </authorList>
    </citation>
    <scope>NUCLEOTIDE SEQUENCE [LARGE SCALE GENOMIC DNA]</scope>
    <source>
        <strain evidence="2 3">JS1</strain>
    </source>
</reference>
<sequence length="70" mass="7774">MLSDAVGRGQTWTGVARRGQTHLRSVLQRTGGWSVRREGSKGGTIPAALPMKNGTPMWESRLKIDFWMFG</sequence>
<evidence type="ECO:0000313" key="3">
    <source>
        <dbReference type="Proteomes" id="UP000503820"/>
    </source>
</evidence>
<comment type="caution">
    <text evidence="2">The sequence shown here is derived from an EMBL/GenBank/DDBJ whole genome shotgun (WGS) entry which is preliminary data.</text>
</comment>
<feature type="region of interest" description="Disordered" evidence="1">
    <location>
        <begin position="27"/>
        <end position="48"/>
    </location>
</feature>
<organism evidence="2 3">
    <name type="scientific">Desulfovibrio psychrotolerans</name>
    <dbReference type="NCBI Taxonomy" id="415242"/>
    <lineage>
        <taxon>Bacteria</taxon>
        <taxon>Pseudomonadati</taxon>
        <taxon>Thermodesulfobacteriota</taxon>
        <taxon>Desulfovibrionia</taxon>
        <taxon>Desulfovibrionales</taxon>
        <taxon>Desulfovibrionaceae</taxon>
        <taxon>Desulfovibrio</taxon>
    </lineage>
</organism>
<evidence type="ECO:0000313" key="2">
    <source>
        <dbReference type="EMBL" id="GFM37184.1"/>
    </source>
</evidence>
<name>A0A7J0BW26_9BACT</name>
<keyword evidence="3" id="KW-1185">Reference proteome</keyword>